<dbReference type="PANTHER" id="PTHR43833:SF5">
    <property type="entry name" value="TRK SYSTEM POTASSIUM UPTAKE PROTEIN TRKA"/>
    <property type="match status" value="1"/>
</dbReference>
<dbReference type="Pfam" id="PF02080">
    <property type="entry name" value="TrkA_C"/>
    <property type="match status" value="1"/>
</dbReference>
<evidence type="ECO:0000256" key="1">
    <source>
        <dbReference type="ARBA" id="ARBA00017378"/>
    </source>
</evidence>
<keyword evidence="5" id="KW-0520">NAD</keyword>
<dbReference type="PROSITE" id="PS51202">
    <property type="entry name" value="RCK_C"/>
    <property type="match status" value="1"/>
</dbReference>
<sequence length="441" mass="49629">MNIIIAGAGRVGYRLAGTLSHRHNVTIIDQRPSALQQLQESIDVFTIAGNIEDPDTYAPLKNRRFDIFIAVTDSDEANILSTLIAGDVIVADRKIIRLKNPFFADSTIAGKLGISTAVFPFSSAAKSISALLDFPQANNVKSFIYTSFLMISVFVDEAPEAGIPVSHFIHESSVVVGLERDKRFILPEKETLLQRGDLVYFFGDPDTLRAYCARLNPSLPDRISRVAIFDADLLGLEIARALIPKGVQLKIIDNQIEKCEHASELLQEQATVINSHYIEHTLFDNEHVGRADMAIFTSKEDEENIIRSLEAKERGITRTVAINNDLERYQLMHSLGITAIRGPKSSAYYTILEKISSSSIISERHYCGGKGLIYSRKIFPDSPLLEKMVKPPNPKRCRCFLFRDNLLLPWVAKLQLHREDVLFVFVHADNEEEIKQWIYTL</sequence>
<dbReference type="InterPro" id="IPR036291">
    <property type="entry name" value="NAD(P)-bd_dom_sf"/>
</dbReference>
<evidence type="ECO:0000256" key="4">
    <source>
        <dbReference type="ARBA" id="ARBA00022958"/>
    </source>
</evidence>
<reference evidence="9 10" key="1">
    <citation type="submission" date="2024-03" db="EMBL/GenBank/DDBJ databases">
        <title>Sulfurimonas sp. HSL3-1.</title>
        <authorList>
            <person name="Wang S."/>
        </authorList>
    </citation>
    <scope>NUCLEOTIDE SEQUENCE [LARGE SCALE GENOMIC DNA]</scope>
    <source>
        <strain evidence="9 10">HSL3-1</strain>
    </source>
</reference>
<evidence type="ECO:0000256" key="2">
    <source>
        <dbReference type="ARBA" id="ARBA00022448"/>
    </source>
</evidence>
<feature type="domain" description="RCK N-terminal" evidence="7">
    <location>
        <begin position="1"/>
        <end position="118"/>
    </location>
</feature>
<dbReference type="RefSeq" id="WP_345971826.1">
    <property type="nucleotide sequence ID" value="NZ_CP147920.1"/>
</dbReference>
<dbReference type="SUPFAM" id="SSF116726">
    <property type="entry name" value="TrkA C-terminal domain-like"/>
    <property type="match status" value="1"/>
</dbReference>
<evidence type="ECO:0000259" key="8">
    <source>
        <dbReference type="PROSITE" id="PS51202"/>
    </source>
</evidence>
<dbReference type="InterPro" id="IPR036721">
    <property type="entry name" value="RCK_C_sf"/>
</dbReference>
<keyword evidence="10" id="KW-1185">Reference proteome</keyword>
<dbReference type="Proteomes" id="UP001447842">
    <property type="component" value="Chromosome"/>
</dbReference>
<dbReference type="EMBL" id="CP147920">
    <property type="protein sequence ID" value="XAU14003.1"/>
    <property type="molecule type" value="Genomic_DNA"/>
</dbReference>
<dbReference type="InterPro" id="IPR003148">
    <property type="entry name" value="RCK_N"/>
</dbReference>
<keyword evidence="2" id="KW-0813">Transport</keyword>
<dbReference type="SUPFAM" id="SSF51735">
    <property type="entry name" value="NAD(P)-binding Rossmann-fold domains"/>
    <property type="match status" value="2"/>
</dbReference>
<evidence type="ECO:0000259" key="7">
    <source>
        <dbReference type="PROSITE" id="PS51201"/>
    </source>
</evidence>
<dbReference type="Gene3D" id="3.30.70.1450">
    <property type="entry name" value="Regulator of K+ conductance, C-terminal domain"/>
    <property type="match status" value="1"/>
</dbReference>
<evidence type="ECO:0000256" key="3">
    <source>
        <dbReference type="ARBA" id="ARBA00022538"/>
    </source>
</evidence>
<keyword evidence="4" id="KW-0630">Potassium</keyword>
<dbReference type="Pfam" id="PF02254">
    <property type="entry name" value="TrkA_N"/>
    <property type="match status" value="2"/>
</dbReference>
<accession>A0ABZ3H880</accession>
<keyword evidence="3" id="KW-0633">Potassium transport</keyword>
<dbReference type="InterPro" id="IPR006037">
    <property type="entry name" value="RCK_C"/>
</dbReference>
<name>A0ABZ3H880_9BACT</name>
<keyword evidence="6" id="KW-0406">Ion transport</keyword>
<evidence type="ECO:0000256" key="6">
    <source>
        <dbReference type="ARBA" id="ARBA00023065"/>
    </source>
</evidence>
<dbReference type="Gene3D" id="3.40.50.720">
    <property type="entry name" value="NAD(P)-binding Rossmann-like Domain"/>
    <property type="match status" value="2"/>
</dbReference>
<evidence type="ECO:0000313" key="10">
    <source>
        <dbReference type="Proteomes" id="UP001447842"/>
    </source>
</evidence>
<dbReference type="PRINTS" id="PR00335">
    <property type="entry name" value="KUPTAKETRKA"/>
</dbReference>
<feature type="domain" description="RCK C-terminal" evidence="8">
    <location>
        <begin position="138"/>
        <end position="217"/>
    </location>
</feature>
<evidence type="ECO:0000313" key="9">
    <source>
        <dbReference type="EMBL" id="XAU14003.1"/>
    </source>
</evidence>
<gene>
    <name evidence="9" type="ORF">WCY31_07000</name>
</gene>
<dbReference type="PANTHER" id="PTHR43833">
    <property type="entry name" value="POTASSIUM CHANNEL PROTEIN 2-RELATED-RELATED"/>
    <property type="match status" value="1"/>
</dbReference>
<proteinExistence type="predicted"/>
<dbReference type="InterPro" id="IPR050721">
    <property type="entry name" value="Trk_Ktr_HKT_K-transport"/>
</dbReference>
<dbReference type="PROSITE" id="PS51201">
    <property type="entry name" value="RCK_N"/>
    <property type="match status" value="1"/>
</dbReference>
<evidence type="ECO:0000256" key="5">
    <source>
        <dbReference type="ARBA" id="ARBA00023027"/>
    </source>
</evidence>
<organism evidence="9 10">
    <name type="scientific">Sulfurimonas diazotrophicus</name>
    <dbReference type="NCBI Taxonomy" id="3131939"/>
    <lineage>
        <taxon>Bacteria</taxon>
        <taxon>Pseudomonadati</taxon>
        <taxon>Campylobacterota</taxon>
        <taxon>Epsilonproteobacteria</taxon>
        <taxon>Campylobacterales</taxon>
        <taxon>Sulfurimonadaceae</taxon>
        <taxon>Sulfurimonas</taxon>
    </lineage>
</organism>
<dbReference type="InterPro" id="IPR006036">
    <property type="entry name" value="K_uptake_TrkA"/>
</dbReference>
<protein>
    <recommendedName>
        <fullName evidence="1">Trk system potassium uptake protein TrkA</fullName>
    </recommendedName>
</protein>